<dbReference type="Gene3D" id="3.40.50.1980">
    <property type="entry name" value="Nitrogenase molybdenum iron protein domain"/>
    <property type="match status" value="2"/>
</dbReference>
<dbReference type="SUPFAM" id="SSF53807">
    <property type="entry name" value="Helical backbone' metal receptor"/>
    <property type="match status" value="1"/>
</dbReference>
<name>A0ABD5RL84_9EURY</name>
<dbReference type="PROSITE" id="PS51257">
    <property type="entry name" value="PROKAR_LIPOPROTEIN"/>
    <property type="match status" value="1"/>
</dbReference>
<dbReference type="PANTHER" id="PTHR30532:SF1">
    <property type="entry name" value="IRON(3+)-HYDROXAMATE-BINDING PROTEIN FHUD"/>
    <property type="match status" value="1"/>
</dbReference>
<reference evidence="6 7" key="1">
    <citation type="journal article" date="2019" name="Int. J. Syst. Evol. Microbiol.">
        <title>The Global Catalogue of Microorganisms (GCM) 10K type strain sequencing project: providing services to taxonomists for standard genome sequencing and annotation.</title>
        <authorList>
            <consortium name="The Broad Institute Genomics Platform"/>
            <consortium name="The Broad Institute Genome Sequencing Center for Infectious Disease"/>
            <person name="Wu L."/>
            <person name="Ma J."/>
        </authorList>
    </citation>
    <scope>NUCLEOTIDE SEQUENCE [LARGE SCALE GENOMIC DNA]</scope>
    <source>
        <strain evidence="6 7">CGMCC 1.12543</strain>
    </source>
</reference>
<feature type="compositionally biased region" description="Low complexity" evidence="4">
    <location>
        <begin position="43"/>
        <end position="63"/>
    </location>
</feature>
<dbReference type="EMBL" id="JBHSQH010000001">
    <property type="protein sequence ID" value="MFC5971352.1"/>
    <property type="molecule type" value="Genomic_DNA"/>
</dbReference>
<evidence type="ECO:0000256" key="2">
    <source>
        <dbReference type="ARBA" id="ARBA00022448"/>
    </source>
</evidence>
<keyword evidence="7" id="KW-1185">Reference proteome</keyword>
<evidence type="ECO:0000313" key="7">
    <source>
        <dbReference type="Proteomes" id="UP001596099"/>
    </source>
</evidence>
<protein>
    <submittedName>
        <fullName evidence="6">ABC transporter substrate-binding protein</fullName>
    </submittedName>
</protein>
<evidence type="ECO:0000256" key="1">
    <source>
        <dbReference type="ARBA" id="ARBA00004196"/>
    </source>
</evidence>
<evidence type="ECO:0000256" key="3">
    <source>
        <dbReference type="ARBA" id="ARBA00022729"/>
    </source>
</evidence>
<dbReference type="InterPro" id="IPR002491">
    <property type="entry name" value="ABC_transptr_periplasmic_BD"/>
</dbReference>
<dbReference type="InterPro" id="IPR006311">
    <property type="entry name" value="TAT_signal"/>
</dbReference>
<dbReference type="Proteomes" id="UP001596099">
    <property type="component" value="Unassembled WGS sequence"/>
</dbReference>
<dbReference type="Pfam" id="PF01497">
    <property type="entry name" value="Peripla_BP_2"/>
    <property type="match status" value="1"/>
</dbReference>
<gene>
    <name evidence="6" type="ORF">ACFPYI_08435</name>
</gene>
<dbReference type="PROSITE" id="PS51318">
    <property type="entry name" value="TAT"/>
    <property type="match status" value="1"/>
</dbReference>
<keyword evidence="2" id="KW-0813">Transport</keyword>
<comment type="caution">
    <text evidence="6">The sequence shown here is derived from an EMBL/GenBank/DDBJ whole genome shotgun (WGS) entry which is preliminary data.</text>
</comment>
<evidence type="ECO:0000313" key="6">
    <source>
        <dbReference type="EMBL" id="MFC5971352.1"/>
    </source>
</evidence>
<dbReference type="AlphaFoldDB" id="A0ABD5RL84"/>
<comment type="subcellular location">
    <subcellularLocation>
        <location evidence="1">Cell envelope</location>
    </subcellularLocation>
</comment>
<sequence>MSDERSRRQFLLASGAVGAGTLLAGCTGGGGDDSTTDGGDAGGTDAATTDGTGTDASGTTESGDGTEESTTEGGSYSVSMEPVGEVQFDAVPETVAVYCPGYADMAVALGHGDAVATVGQKSRYYTSYYDDLSGVTVDKGSLTNMYQEGIDKELFYEVDADLHLVDPNWLMNNFDGWEQSDVDEITEQVAPFLGNTIFRRTDSWHDYRYYSMYEAFEKVGQMFDATDRFEAFSSFHDDVLSTVESNLPAESERPSALLTFGSGDEPDAFSPYRVSDKGTNKKQFHDLGIGDALEGSGIGGLSTNDRGQIDYETMAEVDPESILIRGHETKTEQEFQETVVAYMESHPVASELTAVQNGMVFRGGPIYEGPIQNLFLTERFAKAYYPDSFSGELFDRDELASVITG</sequence>
<proteinExistence type="predicted"/>
<keyword evidence="3" id="KW-0732">Signal</keyword>
<dbReference type="PROSITE" id="PS50983">
    <property type="entry name" value="FE_B12_PBP"/>
    <property type="match status" value="1"/>
</dbReference>
<feature type="region of interest" description="Disordered" evidence="4">
    <location>
        <begin position="23"/>
        <end position="78"/>
    </location>
</feature>
<evidence type="ECO:0000259" key="5">
    <source>
        <dbReference type="PROSITE" id="PS50983"/>
    </source>
</evidence>
<accession>A0ABD5RL84</accession>
<organism evidence="6 7">
    <name type="scientific">Halomarina salina</name>
    <dbReference type="NCBI Taxonomy" id="1872699"/>
    <lineage>
        <taxon>Archaea</taxon>
        <taxon>Methanobacteriati</taxon>
        <taxon>Methanobacteriota</taxon>
        <taxon>Stenosarchaea group</taxon>
        <taxon>Halobacteria</taxon>
        <taxon>Halobacteriales</taxon>
        <taxon>Natronomonadaceae</taxon>
        <taxon>Halomarina</taxon>
    </lineage>
</organism>
<dbReference type="RefSeq" id="WP_247414252.1">
    <property type="nucleotide sequence ID" value="NZ_JALLGW010000001.1"/>
</dbReference>
<feature type="domain" description="Fe/B12 periplasmic-binding" evidence="5">
    <location>
        <begin position="94"/>
        <end position="397"/>
    </location>
</feature>
<dbReference type="PANTHER" id="PTHR30532">
    <property type="entry name" value="IRON III DICITRATE-BINDING PERIPLASMIC PROTEIN"/>
    <property type="match status" value="1"/>
</dbReference>
<dbReference type="InterPro" id="IPR051313">
    <property type="entry name" value="Bact_iron-sidero_bind"/>
</dbReference>
<evidence type="ECO:0000256" key="4">
    <source>
        <dbReference type="SAM" id="MobiDB-lite"/>
    </source>
</evidence>